<sequence>MSSNKKKKPTILDIAEKLKITPSTVSRALNNHPRISEETRRQVIRVANELNYQPNNIASALRSGKSKLIGIVVPTVNRNFFSSVVRGIEEYAEALNYNVIISQSHEDHKKEVQTIKALISARVDGIIASLGKNTTDFSHFQMVIDKGIPLVLFDRVTDKLNVSKVVIDDHQGAFEAVSHLIDQGCTRIVHLTNPRKINIYSERLRGYTDALRANGLPVLPELIVESNMQLEDGRDSVKQLLEKGIAFDAIFSASDYAIMGAMQILDEKGLKVPNDIKLVGFGNEPFTSFTQPPITTVDQKSIPMGQVTAETFFDLLNKDAKQRYLKTTVLKPELVIRGSSISKAEVPLKPM</sequence>
<evidence type="ECO:0000256" key="2">
    <source>
        <dbReference type="ARBA" id="ARBA00023125"/>
    </source>
</evidence>
<dbReference type="Pfam" id="PF00356">
    <property type="entry name" value="LacI"/>
    <property type="match status" value="1"/>
</dbReference>
<evidence type="ECO:0000313" key="5">
    <source>
        <dbReference type="EMBL" id="MFC4873809.1"/>
    </source>
</evidence>
<dbReference type="SUPFAM" id="SSF53822">
    <property type="entry name" value="Periplasmic binding protein-like I"/>
    <property type="match status" value="1"/>
</dbReference>
<dbReference type="InterPro" id="IPR010982">
    <property type="entry name" value="Lambda_DNA-bd_dom_sf"/>
</dbReference>
<gene>
    <name evidence="5" type="ORF">ACFPFU_19050</name>
</gene>
<proteinExistence type="predicted"/>
<dbReference type="CDD" id="cd06267">
    <property type="entry name" value="PBP1_LacI_sugar_binding-like"/>
    <property type="match status" value="1"/>
</dbReference>
<dbReference type="SMART" id="SM00354">
    <property type="entry name" value="HTH_LACI"/>
    <property type="match status" value="1"/>
</dbReference>
<dbReference type="PANTHER" id="PTHR30146:SF109">
    <property type="entry name" value="HTH-TYPE TRANSCRIPTIONAL REGULATOR GALS"/>
    <property type="match status" value="1"/>
</dbReference>
<reference evidence="6" key="1">
    <citation type="journal article" date="2019" name="Int. J. Syst. Evol. Microbiol.">
        <title>The Global Catalogue of Microorganisms (GCM) 10K type strain sequencing project: providing services to taxonomists for standard genome sequencing and annotation.</title>
        <authorList>
            <consortium name="The Broad Institute Genomics Platform"/>
            <consortium name="The Broad Institute Genome Sequencing Center for Infectious Disease"/>
            <person name="Wu L."/>
            <person name="Ma J."/>
        </authorList>
    </citation>
    <scope>NUCLEOTIDE SEQUENCE [LARGE SCALE GENOMIC DNA]</scope>
    <source>
        <strain evidence="6">CGMCC 4.7466</strain>
    </source>
</reference>
<evidence type="ECO:0000313" key="6">
    <source>
        <dbReference type="Proteomes" id="UP001595818"/>
    </source>
</evidence>
<dbReference type="EMBL" id="JBHSJJ010000013">
    <property type="protein sequence ID" value="MFC4873809.1"/>
    <property type="molecule type" value="Genomic_DNA"/>
</dbReference>
<dbReference type="Proteomes" id="UP001595818">
    <property type="component" value="Unassembled WGS sequence"/>
</dbReference>
<evidence type="ECO:0000256" key="3">
    <source>
        <dbReference type="ARBA" id="ARBA00023163"/>
    </source>
</evidence>
<dbReference type="RefSeq" id="WP_377067040.1">
    <property type="nucleotide sequence ID" value="NZ_JBHSJJ010000013.1"/>
</dbReference>
<dbReference type="InterPro" id="IPR001761">
    <property type="entry name" value="Peripla_BP/Lac1_sug-bd_dom"/>
</dbReference>
<dbReference type="InterPro" id="IPR000843">
    <property type="entry name" value="HTH_LacI"/>
</dbReference>
<evidence type="ECO:0000259" key="4">
    <source>
        <dbReference type="PROSITE" id="PS50932"/>
    </source>
</evidence>
<dbReference type="PROSITE" id="PS50932">
    <property type="entry name" value="HTH_LACI_2"/>
    <property type="match status" value="1"/>
</dbReference>
<feature type="domain" description="HTH lacI-type" evidence="4">
    <location>
        <begin position="9"/>
        <end position="63"/>
    </location>
</feature>
<dbReference type="GO" id="GO:0003677">
    <property type="term" value="F:DNA binding"/>
    <property type="evidence" value="ECO:0007669"/>
    <property type="project" value="UniProtKB-KW"/>
</dbReference>
<organism evidence="5 6">
    <name type="scientific">Negadavirga shengliensis</name>
    <dbReference type="NCBI Taxonomy" id="1389218"/>
    <lineage>
        <taxon>Bacteria</taxon>
        <taxon>Pseudomonadati</taxon>
        <taxon>Bacteroidota</taxon>
        <taxon>Cytophagia</taxon>
        <taxon>Cytophagales</taxon>
        <taxon>Cyclobacteriaceae</taxon>
        <taxon>Negadavirga</taxon>
    </lineage>
</organism>
<protein>
    <submittedName>
        <fullName evidence="5">LacI family DNA-binding transcriptional regulator</fullName>
    </submittedName>
</protein>
<dbReference type="Pfam" id="PF00532">
    <property type="entry name" value="Peripla_BP_1"/>
    <property type="match status" value="1"/>
</dbReference>
<dbReference type="CDD" id="cd01392">
    <property type="entry name" value="HTH_LacI"/>
    <property type="match status" value="1"/>
</dbReference>
<dbReference type="SUPFAM" id="SSF47413">
    <property type="entry name" value="lambda repressor-like DNA-binding domains"/>
    <property type="match status" value="1"/>
</dbReference>
<comment type="caution">
    <text evidence="5">The sequence shown here is derived from an EMBL/GenBank/DDBJ whole genome shotgun (WGS) entry which is preliminary data.</text>
</comment>
<keyword evidence="6" id="KW-1185">Reference proteome</keyword>
<dbReference type="Gene3D" id="3.40.50.2300">
    <property type="match status" value="2"/>
</dbReference>
<accession>A0ABV9T509</accession>
<keyword evidence="3" id="KW-0804">Transcription</keyword>
<dbReference type="PANTHER" id="PTHR30146">
    <property type="entry name" value="LACI-RELATED TRANSCRIPTIONAL REPRESSOR"/>
    <property type="match status" value="1"/>
</dbReference>
<dbReference type="Gene3D" id="1.10.260.40">
    <property type="entry name" value="lambda repressor-like DNA-binding domains"/>
    <property type="match status" value="1"/>
</dbReference>
<evidence type="ECO:0000256" key="1">
    <source>
        <dbReference type="ARBA" id="ARBA00023015"/>
    </source>
</evidence>
<keyword evidence="2 5" id="KW-0238">DNA-binding</keyword>
<keyword evidence="1" id="KW-0805">Transcription regulation</keyword>
<dbReference type="InterPro" id="IPR028082">
    <property type="entry name" value="Peripla_BP_I"/>
</dbReference>
<name>A0ABV9T509_9BACT</name>